<evidence type="ECO:0000256" key="2">
    <source>
        <dbReference type="ARBA" id="ARBA00022898"/>
    </source>
</evidence>
<dbReference type="Pfam" id="PF02784">
    <property type="entry name" value="Orn_Arg_deC_N"/>
    <property type="match status" value="1"/>
</dbReference>
<gene>
    <name evidence="4" type="ORF">RHAB21_04434</name>
</gene>
<proteinExistence type="predicted"/>
<sequence>MEQPATLDWWLERAAAEFGTPCYVYFMPQIRKRGRHLREAFAQQFTISFAVKSNPNGVLLDRLRDVVDYLDISSAGEFRRALAAGWLPERMSFTGPGKTQAELLEVISGALGELVIESTREAIEANRIAARLKRRQKVLIRLSPTSIPKGFGDQMGGRPSPFGIDVEDCDEAILAIGKLEWLDVTGFHIYAGTQGLKADAAVENYASFLDIFKTVCRRHGIVPDKLIFGSGLGVPYHPSDVAIELERVGTQTVALFETLRGERRFRETKLIVETGRYLVAEAGYFLTRVVSTKLSRGTCFAVCDGGMNHNLPASGHFGMALHRNYRMHKVGGGGPVERVNLVGPLCTSIDRLGCDVDLPRLNVGDIVALHNSGAYGPTASPVNFISHEPPLEILVDETGMVDVSDGAGAA</sequence>
<evidence type="ECO:0000256" key="1">
    <source>
        <dbReference type="ARBA" id="ARBA00001933"/>
    </source>
</evidence>
<name>A0ABN7JX31_9HYPH</name>
<feature type="domain" description="Orn/DAP/Arg decarboxylase 2 N-terminal" evidence="3">
    <location>
        <begin position="29"/>
        <end position="280"/>
    </location>
</feature>
<dbReference type="SUPFAM" id="SSF51419">
    <property type="entry name" value="PLP-binding barrel"/>
    <property type="match status" value="1"/>
</dbReference>
<keyword evidence="2" id="KW-0663">Pyridoxal phosphate</keyword>
<evidence type="ECO:0000313" key="4">
    <source>
        <dbReference type="EMBL" id="CAD7052345.1"/>
    </source>
</evidence>
<evidence type="ECO:0000313" key="5">
    <source>
        <dbReference type="Proteomes" id="UP000601041"/>
    </source>
</evidence>
<comment type="caution">
    <text evidence="4">The sequence shown here is derived from an EMBL/GenBank/DDBJ whole genome shotgun (WGS) entry which is preliminary data.</text>
</comment>
<dbReference type="InterPro" id="IPR009006">
    <property type="entry name" value="Ala_racemase/Decarboxylase_C"/>
</dbReference>
<dbReference type="InterPro" id="IPR000183">
    <property type="entry name" value="Orn/DAP/Arg_de-COase"/>
</dbReference>
<keyword evidence="5" id="KW-1185">Reference proteome</keyword>
<dbReference type="PRINTS" id="PR01179">
    <property type="entry name" value="ODADCRBXLASE"/>
</dbReference>
<protein>
    <submittedName>
        <fullName evidence="4">Decarboxylase</fullName>
    </submittedName>
</protein>
<dbReference type="InterPro" id="IPR022644">
    <property type="entry name" value="De-COase2_N"/>
</dbReference>
<comment type="cofactor">
    <cofactor evidence="1">
        <name>pyridoxal 5'-phosphate</name>
        <dbReference type="ChEBI" id="CHEBI:597326"/>
    </cofactor>
</comment>
<organism evidence="4 5">
    <name type="scientific">Pseudorhizobium halotolerans</name>
    <dbReference type="NCBI Taxonomy" id="1233081"/>
    <lineage>
        <taxon>Bacteria</taxon>
        <taxon>Pseudomonadati</taxon>
        <taxon>Pseudomonadota</taxon>
        <taxon>Alphaproteobacteria</taxon>
        <taxon>Hyphomicrobiales</taxon>
        <taxon>Rhizobiaceae</taxon>
        <taxon>Rhizobium/Agrobacterium group</taxon>
        <taxon>Pseudorhizobium</taxon>
    </lineage>
</organism>
<accession>A0ABN7JX31</accession>
<dbReference type="RefSeq" id="WP_142589522.1">
    <property type="nucleotide sequence ID" value="NZ_CABFWE030000011.1"/>
</dbReference>
<dbReference type="Gene3D" id="3.20.20.10">
    <property type="entry name" value="Alanine racemase"/>
    <property type="match status" value="1"/>
</dbReference>
<dbReference type="Gene3D" id="2.40.37.10">
    <property type="entry name" value="Lyase, Ornithine Decarboxylase, Chain A, domain 1"/>
    <property type="match status" value="1"/>
</dbReference>
<dbReference type="PANTHER" id="PTHR43727:SF2">
    <property type="entry name" value="GROUP IV DECARBOXYLASE"/>
    <property type="match status" value="1"/>
</dbReference>
<dbReference type="EMBL" id="CABFWE030000011">
    <property type="protein sequence ID" value="CAD7052345.1"/>
    <property type="molecule type" value="Genomic_DNA"/>
</dbReference>
<evidence type="ECO:0000259" key="3">
    <source>
        <dbReference type="Pfam" id="PF02784"/>
    </source>
</evidence>
<dbReference type="Proteomes" id="UP000601041">
    <property type="component" value="Unassembled WGS sequence"/>
</dbReference>
<reference evidence="4 5" key="1">
    <citation type="submission" date="2020-11" db="EMBL/GenBank/DDBJ databases">
        <authorList>
            <person name="Lassalle F."/>
        </authorList>
    </citation>
    <scope>NUCLEOTIDE SEQUENCE [LARGE SCALE GENOMIC DNA]</scope>
    <source>
        <strain evidence="4 5">AB21</strain>
    </source>
</reference>
<dbReference type="SUPFAM" id="SSF50621">
    <property type="entry name" value="Alanine racemase C-terminal domain-like"/>
    <property type="match status" value="1"/>
</dbReference>
<dbReference type="InterPro" id="IPR029066">
    <property type="entry name" value="PLP-binding_barrel"/>
</dbReference>
<dbReference type="PANTHER" id="PTHR43727">
    <property type="entry name" value="DIAMINOPIMELATE DECARBOXYLASE"/>
    <property type="match status" value="1"/>
</dbReference>